<dbReference type="RefSeq" id="WP_045670520.1">
    <property type="nucleotide sequence ID" value="NZ_CP011058.1"/>
</dbReference>
<accession>A0A0D5NJB1</accession>
<dbReference type="Pfam" id="PF03795">
    <property type="entry name" value="YCII"/>
    <property type="match status" value="1"/>
</dbReference>
<evidence type="ECO:0000313" key="3">
    <source>
        <dbReference type="EMBL" id="AJY75087.1"/>
    </source>
</evidence>
<dbReference type="InterPro" id="IPR005545">
    <property type="entry name" value="YCII"/>
</dbReference>
<evidence type="ECO:0000256" key="1">
    <source>
        <dbReference type="ARBA" id="ARBA00007689"/>
    </source>
</evidence>
<dbReference type="Gene3D" id="3.30.70.1060">
    <property type="entry name" value="Dimeric alpha+beta barrel"/>
    <property type="match status" value="1"/>
</dbReference>
<sequence>MSYFAVFLKMVDPEKSAAHRPEHLAFLARLRDEGIVFASGRFSDGSGGLVIYKADSLEAAEKWVSKDPYLIHGARRAEIHEWEMVTNAVLPQ</sequence>
<dbReference type="SUPFAM" id="SSF54909">
    <property type="entry name" value="Dimeric alpha+beta barrel"/>
    <property type="match status" value="1"/>
</dbReference>
<protein>
    <recommendedName>
        <fullName evidence="2">YCII-related domain-containing protein</fullName>
    </recommendedName>
</protein>
<proteinExistence type="inferred from homology"/>
<dbReference type="PANTHER" id="PTHR37828">
    <property type="entry name" value="GSR2449 PROTEIN"/>
    <property type="match status" value="1"/>
</dbReference>
<dbReference type="InterPro" id="IPR011008">
    <property type="entry name" value="Dimeric_a/b-barrel"/>
</dbReference>
<evidence type="ECO:0000259" key="2">
    <source>
        <dbReference type="Pfam" id="PF03795"/>
    </source>
</evidence>
<dbReference type="HOGENOM" id="CLU_110355_7_1_9"/>
<evidence type="ECO:0000313" key="4">
    <source>
        <dbReference type="Proteomes" id="UP000032633"/>
    </source>
</evidence>
<reference evidence="4" key="2">
    <citation type="submission" date="2015-03" db="EMBL/GenBank/DDBJ databases">
        <title>Genome sequence of Paenibacillus beijingensis strain DSM 24997T.</title>
        <authorList>
            <person name="Kwak Y."/>
            <person name="Shin J.-H."/>
        </authorList>
    </citation>
    <scope>NUCLEOTIDE SEQUENCE [LARGE SCALE GENOMIC DNA]</scope>
    <source>
        <strain evidence="4">DSM 24997</strain>
    </source>
</reference>
<gene>
    <name evidence="3" type="ORF">VN24_11490</name>
</gene>
<comment type="similarity">
    <text evidence="1">Belongs to the YciI family.</text>
</comment>
<dbReference type="PATRIC" id="fig|1126833.4.peg.2517"/>
<dbReference type="STRING" id="1126833.VN24_11490"/>
<dbReference type="Proteomes" id="UP000032633">
    <property type="component" value="Chromosome"/>
</dbReference>
<dbReference type="EMBL" id="CP011058">
    <property type="protein sequence ID" value="AJY75087.1"/>
    <property type="molecule type" value="Genomic_DNA"/>
</dbReference>
<organism evidence="3 4">
    <name type="scientific">Paenibacillus beijingensis</name>
    <dbReference type="NCBI Taxonomy" id="1126833"/>
    <lineage>
        <taxon>Bacteria</taxon>
        <taxon>Bacillati</taxon>
        <taxon>Bacillota</taxon>
        <taxon>Bacilli</taxon>
        <taxon>Bacillales</taxon>
        <taxon>Paenibacillaceae</taxon>
        <taxon>Paenibacillus</taxon>
    </lineage>
</organism>
<dbReference type="OrthoDB" id="162319at2"/>
<dbReference type="PANTHER" id="PTHR37828:SF1">
    <property type="entry name" value="YCII-RELATED DOMAIN-CONTAINING PROTEIN"/>
    <property type="match status" value="1"/>
</dbReference>
<keyword evidence="4" id="KW-1185">Reference proteome</keyword>
<dbReference type="AlphaFoldDB" id="A0A0D5NJB1"/>
<dbReference type="KEGG" id="pbj:VN24_11490"/>
<feature type="domain" description="YCII-related" evidence="2">
    <location>
        <begin position="14"/>
        <end position="82"/>
    </location>
</feature>
<reference evidence="3 4" key="1">
    <citation type="journal article" date="2015" name="J. Biotechnol.">
        <title>Complete genome sequence of Paenibacillus beijingensis 7188(T) (=DSM 24997(T)), a novel rhizobacterium from jujube garden soil.</title>
        <authorList>
            <person name="Kwak Y."/>
            <person name="Shin J.H."/>
        </authorList>
    </citation>
    <scope>NUCLEOTIDE SEQUENCE [LARGE SCALE GENOMIC DNA]</scope>
    <source>
        <strain evidence="3 4">DSM 24997</strain>
    </source>
</reference>
<name>A0A0D5NJB1_9BACL</name>